<name>A0A450ST12_9GAMM</name>
<dbReference type="GO" id="GO:0006508">
    <property type="term" value="P:proteolysis"/>
    <property type="evidence" value="ECO:0007669"/>
    <property type="project" value="UniProtKB-KW"/>
</dbReference>
<gene>
    <name evidence="2" type="ORF">BECKDK2373B_GA0170837_10635</name>
    <name evidence="1" type="ORF">BECKDK2373C_GA0170839_10084</name>
</gene>
<dbReference type="EMBL" id="CAADEY010000008">
    <property type="protein sequence ID" value="VFJ44434.1"/>
    <property type="molecule type" value="Genomic_DNA"/>
</dbReference>
<dbReference type="InterPro" id="IPR022274">
    <property type="entry name" value="Peptidase_asp_AF0612"/>
</dbReference>
<proteinExistence type="predicted"/>
<dbReference type="AlphaFoldDB" id="A0A450ST12"/>
<keyword evidence="2" id="KW-0645">Protease</keyword>
<evidence type="ECO:0000313" key="1">
    <source>
        <dbReference type="EMBL" id="VFJ44434.1"/>
    </source>
</evidence>
<keyword evidence="2" id="KW-0378">Hydrolase</keyword>
<organism evidence="2">
    <name type="scientific">Candidatus Kentrum sp. DK</name>
    <dbReference type="NCBI Taxonomy" id="2126562"/>
    <lineage>
        <taxon>Bacteria</taxon>
        <taxon>Pseudomonadati</taxon>
        <taxon>Pseudomonadota</taxon>
        <taxon>Gammaproteobacteria</taxon>
        <taxon>Candidatus Kentrum</taxon>
    </lineage>
</organism>
<sequence>MGLTNAKIRLRNPRLPEREPMEIDALADTGAVHLCIPSHIQAQLGLEEIDKKEVTLADGSLRLVPYVGPIELRYGNRVGFAGALVMGDQPLLGAIPMEDMDLAVIPATRKVIINPNSPNIASSVAK</sequence>
<dbReference type="EMBL" id="CAADEX010000063">
    <property type="protein sequence ID" value="VFJ57081.1"/>
    <property type="molecule type" value="Genomic_DNA"/>
</dbReference>
<evidence type="ECO:0000313" key="2">
    <source>
        <dbReference type="EMBL" id="VFJ57081.1"/>
    </source>
</evidence>
<dbReference type="NCBIfam" id="TIGR03698">
    <property type="entry name" value="clan_AA_DTGF"/>
    <property type="match status" value="1"/>
</dbReference>
<reference evidence="2" key="1">
    <citation type="submission" date="2019-02" db="EMBL/GenBank/DDBJ databases">
        <authorList>
            <person name="Gruber-Vodicka R. H."/>
            <person name="Seah K. B. B."/>
        </authorList>
    </citation>
    <scope>NUCLEOTIDE SEQUENCE</scope>
    <source>
        <strain evidence="1">BECK_DK161</strain>
        <strain evidence="2">BECK_DK47</strain>
    </source>
</reference>
<protein>
    <submittedName>
        <fullName evidence="2">Clan AA aspartic protease, AF_0612 family</fullName>
    </submittedName>
</protein>
<accession>A0A450ST12</accession>
<dbReference type="GO" id="GO:0008233">
    <property type="term" value="F:peptidase activity"/>
    <property type="evidence" value="ECO:0007669"/>
    <property type="project" value="UniProtKB-KW"/>
</dbReference>